<evidence type="ECO:0000313" key="2">
    <source>
        <dbReference type="Proteomes" id="UP000507962"/>
    </source>
</evidence>
<reference evidence="1 2" key="1">
    <citation type="submission" date="2019-03" db="EMBL/GenBank/DDBJ databases">
        <authorList>
            <person name="Nijsse B."/>
        </authorList>
    </citation>
    <scope>NUCLEOTIDE SEQUENCE [LARGE SCALE GENOMIC DNA]</scope>
    <source>
        <strain evidence="1">Desulfoluna butyratoxydans MSL71</strain>
    </source>
</reference>
<keyword evidence="2" id="KW-1185">Reference proteome</keyword>
<dbReference type="PROSITE" id="PS51257">
    <property type="entry name" value="PROKAR_LIPOPROTEIN"/>
    <property type="match status" value="1"/>
</dbReference>
<name>A0A4U8YQN6_9BACT</name>
<evidence type="ECO:0008006" key="3">
    <source>
        <dbReference type="Google" id="ProtNLM"/>
    </source>
</evidence>
<sequence length="338" mass="36747">MRCTGWIAGVVILLGGLGCGGPAWYVNRDLAGPGHVLVGYGQGETMAEARADAAREIAESLGVRVSSTGEVVREQGSDGASGSARFRVSLVSRFVLDDLTPVKHGKAGGTHFVALAYDNRTFMQKLRDGRMGDRASGYVPASGYKASLPFSYSLSFLGIFPDDYRVVRRHGGWAMALEGNVYPIPPEDWFRQLFVEKADNQGLRLAVTPSGVLRSGRCYRVFLSPPHPTGYLSLYHVSESGQALTLMDNHPVTSSAPVAYPDERHYSGLEAIATDGNGSRDMLLATWSQEPMESPVTPPPVSDTPWPDTDARTFSYGDLLDALKDALWASRFVWIQGW</sequence>
<dbReference type="AlphaFoldDB" id="A0A4U8YQN6"/>
<proteinExistence type="predicted"/>
<protein>
    <recommendedName>
        <fullName evidence="3">DUF4384 domain-containing protein</fullName>
    </recommendedName>
</protein>
<evidence type="ECO:0000313" key="1">
    <source>
        <dbReference type="EMBL" id="VFQ45569.1"/>
    </source>
</evidence>
<gene>
    <name evidence="1" type="ORF">MSL71_32300</name>
</gene>
<dbReference type="EMBL" id="CAADHO010000006">
    <property type="protein sequence ID" value="VFQ45569.1"/>
    <property type="molecule type" value="Genomic_DNA"/>
</dbReference>
<dbReference type="Proteomes" id="UP000507962">
    <property type="component" value="Unassembled WGS sequence"/>
</dbReference>
<dbReference type="Gene3D" id="3.10.28.20">
    <property type="entry name" value="Acetamidase/Formamidase-like domains"/>
    <property type="match status" value="1"/>
</dbReference>
<organism evidence="1 2">
    <name type="scientific">Desulfoluna butyratoxydans</name>
    <dbReference type="NCBI Taxonomy" id="231438"/>
    <lineage>
        <taxon>Bacteria</taxon>
        <taxon>Pseudomonadati</taxon>
        <taxon>Thermodesulfobacteriota</taxon>
        <taxon>Desulfobacteria</taxon>
        <taxon>Desulfobacterales</taxon>
        <taxon>Desulfolunaceae</taxon>
        <taxon>Desulfoluna</taxon>
    </lineage>
</organism>
<accession>A0A4U8YQN6</accession>